<accession>C6C4Y1</accession>
<dbReference type="Pfam" id="PF03466">
    <property type="entry name" value="LysR_substrate"/>
    <property type="match status" value="1"/>
</dbReference>
<dbReference type="RefSeq" id="WP_012765408.1">
    <property type="nucleotide sequence ID" value="NC_012880.1"/>
</dbReference>
<dbReference type="InterPro" id="IPR005119">
    <property type="entry name" value="LysR_subst-bd"/>
</dbReference>
<keyword evidence="4" id="KW-0804">Transcription</keyword>
<dbReference type="Pfam" id="PF00126">
    <property type="entry name" value="HTH_1"/>
    <property type="match status" value="1"/>
</dbReference>
<keyword evidence="3" id="KW-0238">DNA-binding</keyword>
<comment type="similarity">
    <text evidence="1">Belongs to the LysR transcriptional regulatory family.</text>
</comment>
<dbReference type="PRINTS" id="PR00039">
    <property type="entry name" value="HTHLYSR"/>
</dbReference>
<feature type="domain" description="HTH lysR-type" evidence="5">
    <location>
        <begin position="10"/>
        <end position="67"/>
    </location>
</feature>
<dbReference type="eggNOG" id="COG0583">
    <property type="taxonomic scope" value="Bacteria"/>
</dbReference>
<dbReference type="AlphaFoldDB" id="C6C4Y1"/>
<dbReference type="CDD" id="cd08457">
    <property type="entry name" value="PBP2_OccR"/>
    <property type="match status" value="1"/>
</dbReference>
<reference evidence="6" key="1">
    <citation type="submission" date="2009-06" db="EMBL/GenBank/DDBJ databases">
        <title>Complete sequence of Dickeya dadantii Ech703.</title>
        <authorList>
            <consortium name="US DOE Joint Genome Institute"/>
            <person name="Lucas S."/>
            <person name="Copeland A."/>
            <person name="Lapidus A."/>
            <person name="Glavina del Rio T."/>
            <person name="Dalin E."/>
            <person name="Tice H."/>
            <person name="Bruce D."/>
            <person name="Goodwin L."/>
            <person name="Pitluck S."/>
            <person name="Chertkov O."/>
            <person name="Brettin T."/>
            <person name="Detter J.C."/>
            <person name="Han C."/>
            <person name="Larimer F."/>
            <person name="Land M."/>
            <person name="Hauser L."/>
            <person name="Kyrpides N."/>
            <person name="Mikhailova N."/>
            <person name="Balakrishnan V."/>
            <person name="Glasner J."/>
            <person name="Perna N.T."/>
        </authorList>
    </citation>
    <scope>NUCLEOTIDE SEQUENCE [LARGE SCALE GENOMIC DNA]</scope>
    <source>
        <strain evidence="6">Ech703</strain>
    </source>
</reference>
<dbReference type="KEGG" id="dda:Dd703_1795"/>
<evidence type="ECO:0000313" key="6">
    <source>
        <dbReference type="EMBL" id="ACS85591.1"/>
    </source>
</evidence>
<dbReference type="EMBL" id="CP001654">
    <property type="protein sequence ID" value="ACS85591.1"/>
    <property type="molecule type" value="Genomic_DNA"/>
</dbReference>
<dbReference type="Proteomes" id="UP000002734">
    <property type="component" value="Chromosome"/>
</dbReference>
<organism evidence="6 7">
    <name type="scientific">Musicola paradisiaca (strain Ech703)</name>
    <name type="common">Dickeya paradisiaca</name>
    <name type="synonym">Dickeya dadantii</name>
    <dbReference type="NCBI Taxonomy" id="579405"/>
    <lineage>
        <taxon>Bacteria</taxon>
        <taxon>Pseudomonadati</taxon>
        <taxon>Pseudomonadota</taxon>
        <taxon>Gammaproteobacteria</taxon>
        <taxon>Enterobacterales</taxon>
        <taxon>Pectobacteriaceae</taxon>
        <taxon>Musicola</taxon>
    </lineage>
</organism>
<dbReference type="PANTHER" id="PTHR30427">
    <property type="entry name" value="TRANSCRIPTIONAL ACTIVATOR PROTEIN LYSR"/>
    <property type="match status" value="1"/>
</dbReference>
<dbReference type="Gene3D" id="1.10.10.10">
    <property type="entry name" value="Winged helix-like DNA-binding domain superfamily/Winged helix DNA-binding domain"/>
    <property type="match status" value="1"/>
</dbReference>
<dbReference type="InterPro" id="IPR000847">
    <property type="entry name" value="LysR_HTH_N"/>
</dbReference>
<dbReference type="InterPro" id="IPR036390">
    <property type="entry name" value="WH_DNA-bd_sf"/>
</dbReference>
<keyword evidence="7" id="KW-1185">Reference proteome</keyword>
<evidence type="ECO:0000313" key="7">
    <source>
        <dbReference type="Proteomes" id="UP000002734"/>
    </source>
</evidence>
<evidence type="ECO:0000256" key="4">
    <source>
        <dbReference type="ARBA" id="ARBA00023163"/>
    </source>
</evidence>
<dbReference type="GO" id="GO:0003700">
    <property type="term" value="F:DNA-binding transcription factor activity"/>
    <property type="evidence" value="ECO:0007669"/>
    <property type="project" value="InterPro"/>
</dbReference>
<evidence type="ECO:0000256" key="3">
    <source>
        <dbReference type="ARBA" id="ARBA00023125"/>
    </source>
</evidence>
<dbReference type="GO" id="GO:0010628">
    <property type="term" value="P:positive regulation of gene expression"/>
    <property type="evidence" value="ECO:0007669"/>
    <property type="project" value="TreeGrafter"/>
</dbReference>
<sequence length="321" mass="35309">MAHTPLLDDLDLRQLEAFATVISAGSITAAAKLLHRSQPAVTRLIQEFESKIGYPLFQRNGPRITPTEQAYQLHESVEHALISLRQVQVRVREIADDEEKPLVVAATPAMSVGLLPQALARLTLTAPLQLLSQSAEQTLQAVIAGHADLAISSLPLEHQNVNRHWIGQSRCVVVLNDNDPLAQAPVVALQALASRRLITLYNPYRLRNRFEQVLKKAGIKPRYVIETNSSATILSCVRAGLGAAITEPVTAYGLPLDGLAIRELDTDIPYHFGVVTPQSRTPRTPVLQLIDALEASARERLPAFALFHSDDHHRIMTTLNN</sequence>
<evidence type="ECO:0000256" key="1">
    <source>
        <dbReference type="ARBA" id="ARBA00009437"/>
    </source>
</evidence>
<evidence type="ECO:0000259" key="5">
    <source>
        <dbReference type="PROSITE" id="PS50931"/>
    </source>
</evidence>
<dbReference type="InterPro" id="IPR037415">
    <property type="entry name" value="OccR_PBP2"/>
</dbReference>
<dbReference type="GO" id="GO:0043565">
    <property type="term" value="F:sequence-specific DNA binding"/>
    <property type="evidence" value="ECO:0007669"/>
    <property type="project" value="TreeGrafter"/>
</dbReference>
<proteinExistence type="inferred from homology"/>
<dbReference type="PANTHER" id="PTHR30427:SF1">
    <property type="entry name" value="TRANSCRIPTIONAL ACTIVATOR PROTEIN LYSR"/>
    <property type="match status" value="1"/>
</dbReference>
<protein>
    <submittedName>
        <fullName evidence="6">Transcriptional regulator, LysR family</fullName>
    </submittedName>
</protein>
<evidence type="ECO:0000256" key="2">
    <source>
        <dbReference type="ARBA" id="ARBA00023015"/>
    </source>
</evidence>
<dbReference type="STRING" id="579405.Dd703_1795"/>
<gene>
    <name evidence="6" type="ordered locus">Dd703_1795</name>
</gene>
<dbReference type="InterPro" id="IPR036388">
    <property type="entry name" value="WH-like_DNA-bd_sf"/>
</dbReference>
<keyword evidence="2" id="KW-0805">Transcription regulation</keyword>
<dbReference type="Gene3D" id="3.40.190.290">
    <property type="match status" value="1"/>
</dbReference>
<dbReference type="PROSITE" id="PS50931">
    <property type="entry name" value="HTH_LYSR"/>
    <property type="match status" value="1"/>
</dbReference>
<dbReference type="SUPFAM" id="SSF53850">
    <property type="entry name" value="Periplasmic binding protein-like II"/>
    <property type="match status" value="1"/>
</dbReference>
<dbReference type="HOGENOM" id="CLU_039613_6_3_6"/>
<dbReference type="SUPFAM" id="SSF46785">
    <property type="entry name" value="Winged helix' DNA-binding domain"/>
    <property type="match status" value="1"/>
</dbReference>
<name>C6C4Y1_MUSP7</name>